<dbReference type="InterPro" id="IPR029057">
    <property type="entry name" value="PRTase-like"/>
</dbReference>
<evidence type="ECO:0000259" key="1">
    <source>
        <dbReference type="Pfam" id="PF00156"/>
    </source>
</evidence>
<feature type="domain" description="Phosphoribosyltransferase" evidence="1">
    <location>
        <begin position="38"/>
        <end position="155"/>
    </location>
</feature>
<evidence type="ECO:0000313" key="2">
    <source>
        <dbReference type="EMBL" id="MCF4142598.1"/>
    </source>
</evidence>
<dbReference type="SUPFAM" id="SSF53271">
    <property type="entry name" value="PRTase-like"/>
    <property type="match status" value="1"/>
</dbReference>
<reference evidence="2 3" key="1">
    <citation type="submission" date="2022-01" db="EMBL/GenBank/DDBJ databases">
        <title>Dethiosulfovibrio faecalis sp. nov., a novel proteolytic, non-sulfur-reducing bacterium isolated from a marine aquaculture solid waste bioreactor.</title>
        <authorList>
            <person name="Grabowski S."/>
            <person name="Apolinario E."/>
            <person name="Schneider N."/>
            <person name="Marshall C.W."/>
            <person name="Sowers K.R."/>
        </authorList>
    </citation>
    <scope>NUCLEOTIDE SEQUENCE [LARGE SCALE GENOMIC DNA]</scope>
    <source>
        <strain evidence="2 3">DSM 12537</strain>
    </source>
</reference>
<dbReference type="RefSeq" id="WP_236099321.1">
    <property type="nucleotide sequence ID" value="NZ_JAKGUD010000006.1"/>
</dbReference>
<dbReference type="PANTHER" id="PTHR43218:SF1">
    <property type="entry name" value="PHOSPHORIBOSYLTRANSFERASE"/>
    <property type="match status" value="1"/>
</dbReference>
<dbReference type="PANTHER" id="PTHR43218">
    <property type="entry name" value="PHOSPHORIBOSYLTRANSFERASE-RELATED"/>
    <property type="match status" value="1"/>
</dbReference>
<dbReference type="CDD" id="cd06223">
    <property type="entry name" value="PRTases_typeI"/>
    <property type="match status" value="1"/>
</dbReference>
<dbReference type="EMBL" id="JAKGUD010000006">
    <property type="protein sequence ID" value="MCF4142598.1"/>
    <property type="molecule type" value="Genomic_DNA"/>
</dbReference>
<dbReference type="InterPro" id="IPR000836">
    <property type="entry name" value="PRTase_dom"/>
</dbReference>
<name>A0ABS9EN32_9BACT</name>
<accession>A0ABS9EN32</accession>
<keyword evidence="3" id="KW-1185">Reference proteome</keyword>
<comment type="caution">
    <text evidence="2">The sequence shown here is derived from an EMBL/GenBank/DDBJ whole genome shotgun (WGS) entry which is preliminary data.</text>
</comment>
<dbReference type="GO" id="GO:0016757">
    <property type="term" value="F:glycosyltransferase activity"/>
    <property type="evidence" value="ECO:0007669"/>
    <property type="project" value="UniProtKB-KW"/>
</dbReference>
<dbReference type="Gene3D" id="3.40.50.2020">
    <property type="match status" value="1"/>
</dbReference>
<proteinExistence type="predicted"/>
<keyword evidence="2" id="KW-0808">Transferase</keyword>
<dbReference type="NCBIfam" id="NF005592">
    <property type="entry name" value="PRK07322.1"/>
    <property type="match status" value="1"/>
</dbReference>
<protein>
    <submittedName>
        <fullName evidence="2">Adenine phosphoribosyltransferase</fullName>
    </submittedName>
</protein>
<keyword evidence="2" id="KW-0328">Glycosyltransferase</keyword>
<dbReference type="Pfam" id="PF00156">
    <property type="entry name" value="Pribosyltran"/>
    <property type="match status" value="1"/>
</dbReference>
<organism evidence="2 3">
    <name type="scientific">Dethiosulfovibrio marinus</name>
    <dbReference type="NCBI Taxonomy" id="133532"/>
    <lineage>
        <taxon>Bacteria</taxon>
        <taxon>Thermotogati</taxon>
        <taxon>Synergistota</taxon>
        <taxon>Synergistia</taxon>
        <taxon>Synergistales</taxon>
        <taxon>Dethiosulfovibrionaceae</taxon>
        <taxon>Dethiosulfovibrio</taxon>
    </lineage>
</organism>
<gene>
    <name evidence="2" type="ORF">L2W38_07195</name>
</gene>
<evidence type="ECO:0000313" key="3">
    <source>
        <dbReference type="Proteomes" id="UP001200430"/>
    </source>
</evidence>
<dbReference type="Proteomes" id="UP001200430">
    <property type="component" value="Unassembled WGS sequence"/>
</dbReference>
<sequence length="182" mass="19768">MDFYELHLAGLVRRLPKVAISKNLSIASFVMMGDTELVERCAEKLTERLGDISLDALVCPEAKAIPLTHAMARIMKLNYVVIRKSVKGYMVGPLVETVRSITTTEEQTLVMDGSDVAKIRGRKVCLVDDVVSTGASLRSARQILDRAGAITVAQAAPLLEEGGHDGEGVTFLETLPVFPTEK</sequence>